<dbReference type="InterPro" id="IPR014862">
    <property type="entry name" value="TrwC"/>
</dbReference>
<evidence type="ECO:0000259" key="2">
    <source>
        <dbReference type="Pfam" id="PF08751"/>
    </source>
</evidence>
<dbReference type="Pfam" id="PF08751">
    <property type="entry name" value="TrwC"/>
    <property type="match status" value="1"/>
</dbReference>
<dbReference type="CDD" id="cd17933">
    <property type="entry name" value="DEXSc_RecD-like"/>
    <property type="match status" value="1"/>
</dbReference>
<organism evidence="3 4">
    <name type="scientific">Acidithiobacillus ferrivorans SS3</name>
    <dbReference type="NCBI Taxonomy" id="743299"/>
    <lineage>
        <taxon>Bacteria</taxon>
        <taxon>Pseudomonadati</taxon>
        <taxon>Pseudomonadota</taxon>
        <taxon>Acidithiobacillia</taxon>
        <taxon>Acidithiobacillales</taxon>
        <taxon>Acidithiobacillaceae</taxon>
        <taxon>Acidithiobacillus</taxon>
    </lineage>
</organism>
<dbReference type="Gene3D" id="2.30.30.940">
    <property type="match status" value="1"/>
</dbReference>
<dbReference type="AlphaFoldDB" id="G0JTX3"/>
<gene>
    <name evidence="3" type="ORF">Acife_0518</name>
</gene>
<dbReference type="EMBL" id="CP002985">
    <property type="protein sequence ID" value="AEM46725.1"/>
    <property type="molecule type" value="Genomic_DNA"/>
</dbReference>
<evidence type="ECO:0000256" key="1">
    <source>
        <dbReference type="SAM" id="MobiDB-lite"/>
    </source>
</evidence>
<feature type="domain" description="TrwC relaxase" evidence="2">
    <location>
        <begin position="35"/>
        <end position="305"/>
    </location>
</feature>
<dbReference type="Proteomes" id="UP000009220">
    <property type="component" value="Chromosome"/>
</dbReference>
<dbReference type="eggNOG" id="COG0507">
    <property type="taxonomic scope" value="Bacteria"/>
</dbReference>
<dbReference type="SUPFAM" id="SSF55464">
    <property type="entry name" value="Origin of replication-binding domain, RBD-like"/>
    <property type="match status" value="1"/>
</dbReference>
<dbReference type="NCBIfam" id="NF041492">
    <property type="entry name" value="MobF"/>
    <property type="match status" value="1"/>
</dbReference>
<name>G0JTX3_9PROT</name>
<sequence length="909" mass="99259">MLSIHAKKGSTAEHVAQVADYPDEQPEQRPEQQSRPANGTGAIEDYYSQSNGGTPSIWVGAGAEAIGLAGQAVERETMTRLLQGLHPDDGRALVDKAGPQRRYGYDLTFSAPKSVSIVWAVADRDLREAIATAHDAAVAQALRHIETHLPVARRGHAGEERELAHLITGVYRHASSREQDPQIHSHALLMNLAQRLDGTWGAIESWEIYRHKMALGALYRTVLAQRLQEMGFGIERDGDSFRILGVSEDAEREFSRRRQQIETLLLERGRSNAEAAALATLDTRRRKEVIDRAILAADWRERAAHYGLSAKTVQALRQGLLAASYDRAAVLRDLTAHDSTFEERHIWHRVAVAAQACGMGYDEIRAEVAQLRRDTEIVPLQAFGPARFTTREMQSIEQQMVTDAQALAAVDWHLVDGATVRRAIEEADREAEQKGFSLSEEQRRAIWHITHRIGALQMIQGHAGAGKTTMLDAARRAWEAAGFRVHGAAIAKKAAHGLFHGANIDSQSLAALLLSLKPGEDPVTGEPIPPTRTLNARDVIVIDEAGMVGSRMMQELLAQVRASGAKLVLVGDIAQLQAIDAGGAFRALQKTGPDAVAYLKENLRQRGEKAEDMKKVVALTRQGDAAKALEILDRHGLIEIADGWPEAAAMAVGRWVNLYDAEQPQEALLLAATNAATETLNALARHALKSRGLLDDRPAVTITVRDRQGKSLGQREIALGERLVFRANRNHAGILNNEAGTVTALSEGFHGPEITIRKDDGSEITIIPGQSVPEGRTERQISPGAGYAQIEYAYAGTTHRNQGTTADHVVVFADGSMESREKAYVDLSRMRHTTAVVFARPDIENDLAELGMEPEVQGFDAIKKIIGAMSRSQQKNTSLDYTVTGKPEPETGTTESTPASLPHRGRVAS</sequence>
<dbReference type="InterPro" id="IPR014059">
    <property type="entry name" value="TraI/TrwC_relax"/>
</dbReference>
<dbReference type="InterPro" id="IPR027417">
    <property type="entry name" value="P-loop_NTPase"/>
</dbReference>
<dbReference type="Gene3D" id="3.40.50.300">
    <property type="entry name" value="P-loop containing nucleotide triphosphate hydrolases"/>
    <property type="match status" value="2"/>
</dbReference>
<feature type="compositionally biased region" description="Low complexity" evidence="1">
    <location>
        <begin position="882"/>
        <end position="898"/>
    </location>
</feature>
<dbReference type="SUPFAM" id="SSF52540">
    <property type="entry name" value="P-loop containing nucleoside triphosphate hydrolases"/>
    <property type="match status" value="2"/>
</dbReference>
<dbReference type="Pfam" id="PF13604">
    <property type="entry name" value="AAA_30"/>
    <property type="match status" value="1"/>
</dbReference>
<evidence type="ECO:0000313" key="4">
    <source>
        <dbReference type="Proteomes" id="UP000009220"/>
    </source>
</evidence>
<feature type="region of interest" description="Disordered" evidence="1">
    <location>
        <begin position="1"/>
        <end position="46"/>
    </location>
</feature>
<proteinExistence type="predicted"/>
<dbReference type="KEGG" id="afi:Acife_0518"/>
<feature type="region of interest" description="Disordered" evidence="1">
    <location>
        <begin position="871"/>
        <end position="909"/>
    </location>
</feature>
<dbReference type="HOGENOM" id="CLU_001748_0_2_6"/>
<dbReference type="RefSeq" id="WP_014027994.1">
    <property type="nucleotide sequence ID" value="NC_015942.1"/>
</dbReference>
<reference evidence="3 4" key="1">
    <citation type="journal article" date="2011" name="J. Bacteriol.">
        <title>Draft genome of the psychrotolerant acidophile Acidithiobacillus ferrivorans SS3.</title>
        <authorList>
            <person name="Liljeqvist M."/>
            <person name="Valdes J."/>
            <person name="Holmes D.S."/>
            <person name="Dopson M."/>
        </authorList>
    </citation>
    <scope>NUCLEOTIDE SEQUENCE [LARGE SCALE GENOMIC DNA]</scope>
    <source>
        <strain evidence="3 4">SS3</strain>
    </source>
</reference>
<accession>G0JTX3</accession>
<dbReference type="STRING" id="743299.Acife_0518"/>
<evidence type="ECO:0000313" key="3">
    <source>
        <dbReference type="EMBL" id="AEM46725.1"/>
    </source>
</evidence>
<dbReference type="NCBIfam" id="TIGR02686">
    <property type="entry name" value="relax_trwC"/>
    <property type="match status" value="1"/>
</dbReference>
<protein>
    <submittedName>
        <fullName evidence="3">Conjugative relaxase domain protein</fullName>
    </submittedName>
</protein>
<feature type="compositionally biased region" description="Polar residues" evidence="1">
    <location>
        <begin position="871"/>
        <end position="881"/>
    </location>
</feature>